<keyword evidence="2" id="KW-1185">Reference proteome</keyword>
<proteinExistence type="predicted"/>
<accession>A0A915KS11</accession>
<evidence type="ECO:0000313" key="3">
    <source>
        <dbReference type="WBParaSite" id="nRc.2.0.1.t40885-RA"/>
    </source>
</evidence>
<organism evidence="2 3">
    <name type="scientific">Romanomermis culicivorax</name>
    <name type="common">Nematode worm</name>
    <dbReference type="NCBI Taxonomy" id="13658"/>
    <lineage>
        <taxon>Eukaryota</taxon>
        <taxon>Metazoa</taxon>
        <taxon>Ecdysozoa</taxon>
        <taxon>Nematoda</taxon>
        <taxon>Enoplea</taxon>
        <taxon>Dorylaimia</taxon>
        <taxon>Mermithida</taxon>
        <taxon>Mermithoidea</taxon>
        <taxon>Mermithidae</taxon>
        <taxon>Romanomermis</taxon>
    </lineage>
</organism>
<evidence type="ECO:0000313" key="2">
    <source>
        <dbReference type="Proteomes" id="UP000887565"/>
    </source>
</evidence>
<sequence>MTASSCPCVLMTRCDPKNGGPKTGHIFLDRLIKDLCMLMKSSVGDLLVLVLNGGLIIRLFSKAGYLFILPRVFRWARLLLNSNEDGFIASKSPNNERKGGLGLFISLASLRFVSKVGLPIAPGFVPDFNPHLLCDI</sequence>
<feature type="transmembrane region" description="Helical" evidence="1">
    <location>
        <begin position="46"/>
        <end position="68"/>
    </location>
</feature>
<dbReference type="AlphaFoldDB" id="A0A915KS11"/>
<keyword evidence="1" id="KW-0812">Transmembrane</keyword>
<reference evidence="3" key="1">
    <citation type="submission" date="2022-11" db="UniProtKB">
        <authorList>
            <consortium name="WormBaseParasite"/>
        </authorList>
    </citation>
    <scope>IDENTIFICATION</scope>
</reference>
<keyword evidence="1" id="KW-1133">Transmembrane helix</keyword>
<dbReference type="Proteomes" id="UP000887565">
    <property type="component" value="Unplaced"/>
</dbReference>
<protein>
    <submittedName>
        <fullName evidence="3">Uncharacterized protein</fullName>
    </submittedName>
</protein>
<name>A0A915KS11_ROMCU</name>
<evidence type="ECO:0000256" key="1">
    <source>
        <dbReference type="SAM" id="Phobius"/>
    </source>
</evidence>
<dbReference type="WBParaSite" id="nRc.2.0.1.t40885-RA">
    <property type="protein sequence ID" value="nRc.2.0.1.t40885-RA"/>
    <property type="gene ID" value="nRc.2.0.1.g40885"/>
</dbReference>
<keyword evidence="1" id="KW-0472">Membrane</keyword>